<comment type="catalytic activity">
    <reaction evidence="7">
        <text>adenosine(2085) in 23S rRNA + 2 S-adenosyl-L-methionine = N(6)-dimethyladenosine(2085) in 23S rRNA + 2 S-adenosyl-L-homocysteine + 2 H(+)</text>
        <dbReference type="Rhea" id="RHEA:42784"/>
        <dbReference type="Rhea" id="RHEA-COMP:10237"/>
        <dbReference type="Rhea" id="RHEA-COMP:10238"/>
        <dbReference type="ChEBI" id="CHEBI:15378"/>
        <dbReference type="ChEBI" id="CHEBI:57856"/>
        <dbReference type="ChEBI" id="CHEBI:59789"/>
        <dbReference type="ChEBI" id="CHEBI:74411"/>
        <dbReference type="ChEBI" id="CHEBI:74493"/>
        <dbReference type="EC" id="2.1.1.184"/>
    </reaction>
</comment>
<dbReference type="STRING" id="1423820.FC64_GL001388"/>
<dbReference type="FunFam" id="3.40.50.150:FF:000023">
    <property type="entry name" value="Ribosomal RNA small subunit methyltransferase A"/>
    <property type="match status" value="1"/>
</dbReference>
<dbReference type="GO" id="GO:0052910">
    <property type="term" value="F:23S rRNA (adenine(2085)-N(6))-dimethyltransferase activity"/>
    <property type="evidence" value="ECO:0007669"/>
    <property type="project" value="UniProtKB-EC"/>
</dbReference>
<keyword evidence="2 8" id="KW-0698">rRNA processing</keyword>
<dbReference type="PROSITE" id="PS51689">
    <property type="entry name" value="SAM_RNA_A_N6_MT"/>
    <property type="match status" value="1"/>
</dbReference>
<dbReference type="EMBL" id="AYYZ01000030">
    <property type="protein sequence ID" value="KRM51578.1"/>
    <property type="molecule type" value="Genomic_DNA"/>
</dbReference>
<evidence type="ECO:0000256" key="6">
    <source>
        <dbReference type="ARBA" id="ARBA00022884"/>
    </source>
</evidence>
<comment type="function">
    <text evidence="8">Specifically dimethylates two adjacent adenosines (A1518 and A1519) in the loop of a conserved hairpin near the 3'-end of 16S rRNA in the 30S particle. May play a critical role in biogenesis of 30S subunits.</text>
</comment>
<evidence type="ECO:0000256" key="9">
    <source>
        <dbReference type="PROSITE-ProRule" id="PRU01026"/>
    </source>
</evidence>
<dbReference type="Proteomes" id="UP000051291">
    <property type="component" value="Unassembled WGS sequence"/>
</dbReference>
<feature type="domain" description="Ribosomal RNA adenine methylase transferase N-terminal" evidence="10">
    <location>
        <begin position="39"/>
        <end position="215"/>
    </location>
</feature>
<evidence type="ECO:0000313" key="12">
    <source>
        <dbReference type="Proteomes" id="UP000051291"/>
    </source>
</evidence>
<keyword evidence="4 8" id="KW-0808">Transferase</keyword>
<dbReference type="SUPFAM" id="SSF53335">
    <property type="entry name" value="S-adenosyl-L-methionine-dependent methyltransferases"/>
    <property type="match status" value="1"/>
</dbReference>
<keyword evidence="6 8" id="KW-0694">RNA-binding</keyword>
<protein>
    <recommendedName>
        <fullName evidence="8">Ribosomal RNA small subunit methyltransferase A</fullName>
        <ecNumber evidence="8">2.1.1.182</ecNumber>
    </recommendedName>
    <alternativeName>
        <fullName evidence="8">16S rRNA (adenine(1518)-N(6)/adenine(1519)-N(6))-dimethyltransferase</fullName>
    </alternativeName>
    <alternativeName>
        <fullName evidence="8">16S rRNA dimethyladenosine transferase</fullName>
    </alternativeName>
    <alternativeName>
        <fullName evidence="8">16S rRNA dimethylase</fullName>
    </alternativeName>
    <alternativeName>
        <fullName evidence="8">S-adenosylmethionine-6-N', N'-adenosyl(rRNA) dimethyltransferase</fullName>
    </alternativeName>
</protein>
<evidence type="ECO:0000259" key="10">
    <source>
        <dbReference type="SMART" id="SM00650"/>
    </source>
</evidence>
<dbReference type="Gene3D" id="1.10.8.100">
    <property type="entry name" value="Ribosomal RNA adenine dimethylase-like, domain 2"/>
    <property type="match status" value="1"/>
</dbReference>
<accession>A0A0R1ZB32</accession>
<dbReference type="InterPro" id="IPR020598">
    <property type="entry name" value="rRNA_Ade_methylase_Trfase_N"/>
</dbReference>
<evidence type="ECO:0000256" key="1">
    <source>
        <dbReference type="ARBA" id="ARBA00022490"/>
    </source>
</evidence>
<feature type="binding site" evidence="8 9">
    <location>
        <position position="34"/>
    </location>
    <ligand>
        <name>S-adenosyl-L-methionine</name>
        <dbReference type="ChEBI" id="CHEBI:59789"/>
    </ligand>
</feature>
<dbReference type="PATRIC" id="fig|1423820.4.peg.1414"/>
<comment type="caution">
    <text evidence="11">The sequence shown here is derived from an EMBL/GenBank/DDBJ whole genome shotgun (WGS) entry which is preliminary data.</text>
</comment>
<evidence type="ECO:0000256" key="7">
    <source>
        <dbReference type="ARBA" id="ARBA00049167"/>
    </source>
</evidence>
<dbReference type="InterPro" id="IPR020596">
    <property type="entry name" value="rRNA_Ade_Mease_Trfase_CS"/>
</dbReference>
<organism evidence="11 12">
    <name type="scientific">Ligilactobacillus araffinosus DSM 20653</name>
    <dbReference type="NCBI Taxonomy" id="1423820"/>
    <lineage>
        <taxon>Bacteria</taxon>
        <taxon>Bacillati</taxon>
        <taxon>Bacillota</taxon>
        <taxon>Bacilli</taxon>
        <taxon>Lactobacillales</taxon>
        <taxon>Lactobacillaceae</taxon>
        <taxon>Ligilactobacillus</taxon>
    </lineage>
</organism>
<sequence length="293" mass="33006">MKNNEIEIANPTRTRAIMETYGLNFKKSLGQNFLTDINVLHNIVDAAEVSEDDDVIEVGPGIGALTEQLAKRAHQVMAFEIDERLIPVLRETLSLYDNIAIVQQDILKVDLEQQIKAHFDGKHHLKLVANLPYYITTPIIMHLLESGIHFDAIVVMMQKEVAQRLTAEPGTKDYGSLSIAVQYYTNAKIAFIVPKTVFVPQPKIDSAVVRLTPQKPIKQPQDEQAFMQLVKGSFAHRRKSLWNNLLGIYGKDPATKERLEKVLAQVGIEKSIRAERLTISQFIDLSNGLIENN</sequence>
<dbReference type="PANTHER" id="PTHR11727">
    <property type="entry name" value="DIMETHYLADENOSINE TRANSFERASE"/>
    <property type="match status" value="1"/>
</dbReference>
<evidence type="ECO:0000256" key="5">
    <source>
        <dbReference type="ARBA" id="ARBA00022691"/>
    </source>
</evidence>
<feature type="binding site" evidence="8 9">
    <location>
        <position position="59"/>
    </location>
    <ligand>
        <name>S-adenosyl-L-methionine</name>
        <dbReference type="ChEBI" id="CHEBI:59789"/>
    </ligand>
</feature>
<proteinExistence type="inferred from homology"/>
<dbReference type="InterPro" id="IPR001737">
    <property type="entry name" value="KsgA/Erm"/>
</dbReference>
<dbReference type="EC" id="2.1.1.182" evidence="8"/>
<evidence type="ECO:0000256" key="8">
    <source>
        <dbReference type="HAMAP-Rule" id="MF_00607"/>
    </source>
</evidence>
<feature type="binding site" evidence="8 9">
    <location>
        <position position="105"/>
    </location>
    <ligand>
        <name>S-adenosyl-L-methionine</name>
        <dbReference type="ChEBI" id="CHEBI:59789"/>
    </ligand>
</feature>
<keyword evidence="12" id="KW-1185">Reference proteome</keyword>
<comment type="catalytic activity">
    <reaction evidence="8">
        <text>adenosine(1518)/adenosine(1519) in 16S rRNA + 4 S-adenosyl-L-methionine = N(6)-dimethyladenosine(1518)/N(6)-dimethyladenosine(1519) in 16S rRNA + 4 S-adenosyl-L-homocysteine + 4 H(+)</text>
        <dbReference type="Rhea" id="RHEA:19609"/>
        <dbReference type="Rhea" id="RHEA-COMP:10232"/>
        <dbReference type="Rhea" id="RHEA-COMP:10233"/>
        <dbReference type="ChEBI" id="CHEBI:15378"/>
        <dbReference type="ChEBI" id="CHEBI:57856"/>
        <dbReference type="ChEBI" id="CHEBI:59789"/>
        <dbReference type="ChEBI" id="CHEBI:74411"/>
        <dbReference type="ChEBI" id="CHEBI:74493"/>
        <dbReference type="EC" id="2.1.1.182"/>
    </reaction>
</comment>
<dbReference type="Pfam" id="PF00398">
    <property type="entry name" value="RrnaAD"/>
    <property type="match status" value="1"/>
</dbReference>
<dbReference type="NCBIfam" id="TIGR00755">
    <property type="entry name" value="ksgA"/>
    <property type="match status" value="1"/>
</dbReference>
<keyword evidence="3 8" id="KW-0489">Methyltransferase</keyword>
<name>A0A0R1ZB32_9LACO</name>
<feature type="binding site" evidence="8 9">
    <location>
        <position position="130"/>
    </location>
    <ligand>
        <name>S-adenosyl-L-methionine</name>
        <dbReference type="ChEBI" id="CHEBI:59789"/>
    </ligand>
</feature>
<dbReference type="PROSITE" id="PS01131">
    <property type="entry name" value="RRNA_A_DIMETH"/>
    <property type="match status" value="1"/>
</dbReference>
<dbReference type="HAMAP" id="MF_00607">
    <property type="entry name" value="16SrRNA_methyltr_A"/>
    <property type="match status" value="1"/>
</dbReference>
<dbReference type="PANTHER" id="PTHR11727:SF7">
    <property type="entry name" value="DIMETHYLADENOSINE TRANSFERASE-RELATED"/>
    <property type="match status" value="1"/>
</dbReference>
<comment type="similarity">
    <text evidence="8">Belongs to the class I-like SAM-binding methyltransferase superfamily. rRNA adenine N(6)-methyltransferase family. RsmA subfamily.</text>
</comment>
<evidence type="ECO:0000256" key="4">
    <source>
        <dbReference type="ARBA" id="ARBA00022679"/>
    </source>
</evidence>
<dbReference type="InterPro" id="IPR029063">
    <property type="entry name" value="SAM-dependent_MTases_sf"/>
</dbReference>
<dbReference type="InterPro" id="IPR023165">
    <property type="entry name" value="rRNA_Ade_diMease-like_C"/>
</dbReference>
<keyword evidence="5 8" id="KW-0949">S-adenosyl-L-methionine</keyword>
<dbReference type="InterPro" id="IPR011530">
    <property type="entry name" value="rRNA_adenine_dimethylase"/>
</dbReference>
<keyword evidence="1 8" id="KW-0963">Cytoplasm</keyword>
<dbReference type="CDD" id="cd02440">
    <property type="entry name" value="AdoMet_MTases"/>
    <property type="match status" value="1"/>
</dbReference>
<dbReference type="AlphaFoldDB" id="A0A0R1ZB32"/>
<dbReference type="GO" id="GO:0003723">
    <property type="term" value="F:RNA binding"/>
    <property type="evidence" value="ECO:0007669"/>
    <property type="project" value="UniProtKB-UniRule"/>
</dbReference>
<feature type="binding site" evidence="8 9">
    <location>
        <position position="80"/>
    </location>
    <ligand>
        <name>S-adenosyl-L-methionine</name>
        <dbReference type="ChEBI" id="CHEBI:59789"/>
    </ligand>
</feature>
<evidence type="ECO:0000256" key="3">
    <source>
        <dbReference type="ARBA" id="ARBA00022603"/>
    </source>
</evidence>
<reference evidence="11 12" key="1">
    <citation type="journal article" date="2015" name="Genome Announc.">
        <title>Expanding the biotechnology potential of lactobacilli through comparative genomics of 213 strains and associated genera.</title>
        <authorList>
            <person name="Sun Z."/>
            <person name="Harris H.M."/>
            <person name="McCann A."/>
            <person name="Guo C."/>
            <person name="Argimon S."/>
            <person name="Zhang W."/>
            <person name="Yang X."/>
            <person name="Jeffery I.B."/>
            <person name="Cooney J.C."/>
            <person name="Kagawa T.F."/>
            <person name="Liu W."/>
            <person name="Song Y."/>
            <person name="Salvetti E."/>
            <person name="Wrobel A."/>
            <person name="Rasinkangas P."/>
            <person name="Parkhill J."/>
            <person name="Rea M.C."/>
            <person name="O'Sullivan O."/>
            <person name="Ritari J."/>
            <person name="Douillard F.P."/>
            <person name="Paul Ross R."/>
            <person name="Yang R."/>
            <person name="Briner A.E."/>
            <person name="Felis G.E."/>
            <person name="de Vos W.M."/>
            <person name="Barrangou R."/>
            <person name="Klaenhammer T.R."/>
            <person name="Caufield P.W."/>
            <person name="Cui Y."/>
            <person name="Zhang H."/>
            <person name="O'Toole P.W."/>
        </authorList>
    </citation>
    <scope>NUCLEOTIDE SEQUENCE [LARGE SCALE GENOMIC DNA]</scope>
    <source>
        <strain evidence="11 12">DSM 20653</strain>
    </source>
</reference>
<dbReference type="RefSeq" id="WP_057907208.1">
    <property type="nucleotide sequence ID" value="NZ_AYYZ01000030.1"/>
</dbReference>
<dbReference type="GO" id="GO:0052908">
    <property type="term" value="F:16S rRNA (adenine(1518)-N(6)/adenine(1519)-N(6))-dimethyltransferase activity"/>
    <property type="evidence" value="ECO:0007669"/>
    <property type="project" value="UniProtKB-EC"/>
</dbReference>
<dbReference type="SMART" id="SM00650">
    <property type="entry name" value="rADc"/>
    <property type="match status" value="1"/>
</dbReference>
<comment type="subcellular location">
    <subcellularLocation>
        <location evidence="8">Cytoplasm</location>
    </subcellularLocation>
</comment>
<dbReference type="GO" id="GO:0005829">
    <property type="term" value="C:cytosol"/>
    <property type="evidence" value="ECO:0007669"/>
    <property type="project" value="TreeGrafter"/>
</dbReference>
<evidence type="ECO:0000313" key="11">
    <source>
        <dbReference type="EMBL" id="KRM51578.1"/>
    </source>
</evidence>
<dbReference type="Gene3D" id="3.40.50.150">
    <property type="entry name" value="Vaccinia Virus protein VP39"/>
    <property type="match status" value="1"/>
</dbReference>
<gene>
    <name evidence="8" type="primary">rsmA</name>
    <name evidence="8" type="synonym">ksgA</name>
    <name evidence="11" type="ORF">FC64_GL001388</name>
</gene>
<feature type="binding site" evidence="8 9">
    <location>
        <position position="32"/>
    </location>
    <ligand>
        <name>S-adenosyl-L-methionine</name>
        <dbReference type="ChEBI" id="CHEBI:59789"/>
    </ligand>
</feature>
<evidence type="ECO:0000256" key="2">
    <source>
        <dbReference type="ARBA" id="ARBA00022552"/>
    </source>
</evidence>